<dbReference type="GO" id="GO:0008270">
    <property type="term" value="F:zinc ion binding"/>
    <property type="evidence" value="ECO:0007669"/>
    <property type="project" value="InterPro"/>
</dbReference>
<dbReference type="PROSITE" id="PS01162">
    <property type="entry name" value="QOR_ZETA_CRYSTAL"/>
    <property type="match status" value="1"/>
</dbReference>
<dbReference type="Gene3D" id="3.90.180.10">
    <property type="entry name" value="Medium-chain alcohol dehydrogenases, catalytic domain"/>
    <property type="match status" value="1"/>
</dbReference>
<dbReference type="PANTHER" id="PTHR44013:SF1">
    <property type="entry name" value="ZINC-TYPE ALCOHOL DEHYDROGENASE-LIKE PROTEIN C16A3.02C"/>
    <property type="match status" value="1"/>
</dbReference>
<sequence length="334" mass="35236">MELKNCWITDIEHALLTSFRHQSDIDEHMRRVMQSRLGGPDVLEVVEVEVPQPGPTEVLVEVKAAGVNPVDWKMRTGGGLGDLPFSVGWDVSGTVAAVGAGVTRFRPGDEVFGMPRFPAEAGAYAEFVTAPSRHLALKPPGMSHLQAAGLPLAGLTAWQALVTVARVAAGERVLIPAAAGGVGHLAVQIAKAHGAYVIATASGAKHDFVRGLGADEVIDYRNSEVSSQVRDVDVLLATVAGQIRGLVEVLVPGGRVVALNGADAETVQWAADNGLRADFMLVEPDRADLEVLASLAAEGRLTVRIDRVFPLGQVIDAHQLGEEGRTTGKIILTP</sequence>
<dbReference type="AlphaFoldDB" id="A0A8I0NYH0"/>
<evidence type="ECO:0000259" key="1">
    <source>
        <dbReference type="SMART" id="SM00829"/>
    </source>
</evidence>
<dbReference type="Proteomes" id="UP000629287">
    <property type="component" value="Unassembled WGS sequence"/>
</dbReference>
<dbReference type="EMBL" id="JADBGF010000001">
    <property type="protein sequence ID" value="MBE1593982.1"/>
    <property type="molecule type" value="Genomic_DNA"/>
</dbReference>
<dbReference type="SUPFAM" id="SSF51735">
    <property type="entry name" value="NAD(P)-binding Rossmann-fold domains"/>
    <property type="match status" value="1"/>
</dbReference>
<dbReference type="Gene3D" id="3.40.50.720">
    <property type="entry name" value="NAD(P)-binding Rossmann-like Domain"/>
    <property type="match status" value="1"/>
</dbReference>
<accession>A0A8I0NYH0</accession>
<gene>
    <name evidence="2" type="ORF">H4687_000111</name>
</gene>
<dbReference type="Pfam" id="PF13602">
    <property type="entry name" value="ADH_zinc_N_2"/>
    <property type="match status" value="1"/>
</dbReference>
<dbReference type="InterPro" id="IPR002364">
    <property type="entry name" value="Quin_OxRdtase/zeta-crystal_CS"/>
</dbReference>
<dbReference type="CDD" id="cd05289">
    <property type="entry name" value="MDR_like_2"/>
    <property type="match status" value="1"/>
</dbReference>
<dbReference type="InterPro" id="IPR011032">
    <property type="entry name" value="GroES-like_sf"/>
</dbReference>
<proteinExistence type="predicted"/>
<evidence type="ECO:0000313" key="2">
    <source>
        <dbReference type="EMBL" id="MBE1593982.1"/>
    </source>
</evidence>
<dbReference type="PANTHER" id="PTHR44013">
    <property type="entry name" value="ZINC-TYPE ALCOHOL DEHYDROGENASE-LIKE PROTEIN C16A3.02C"/>
    <property type="match status" value="1"/>
</dbReference>
<dbReference type="GO" id="GO:0016491">
    <property type="term" value="F:oxidoreductase activity"/>
    <property type="evidence" value="ECO:0007669"/>
    <property type="project" value="InterPro"/>
</dbReference>
<reference evidence="2 3" key="1">
    <citation type="submission" date="2020-10" db="EMBL/GenBank/DDBJ databases">
        <title>Sequencing the genomes of 1000 actinobacteria strains.</title>
        <authorList>
            <person name="Klenk H.-P."/>
        </authorList>
    </citation>
    <scope>NUCLEOTIDE SEQUENCE [LARGE SCALE GENOMIC DNA]</scope>
    <source>
        <strain evidence="2 3">DSM 41803</strain>
    </source>
</reference>
<dbReference type="SMART" id="SM00829">
    <property type="entry name" value="PKS_ER"/>
    <property type="match status" value="1"/>
</dbReference>
<dbReference type="SUPFAM" id="SSF50129">
    <property type="entry name" value="GroES-like"/>
    <property type="match status" value="1"/>
</dbReference>
<keyword evidence="3" id="KW-1185">Reference proteome</keyword>
<protein>
    <submittedName>
        <fullName evidence="2">NADPH:quinone reductase-like Zn-dependent oxidoreductase</fullName>
    </submittedName>
</protein>
<feature type="domain" description="Enoyl reductase (ER)" evidence="1">
    <location>
        <begin position="38"/>
        <end position="332"/>
    </location>
</feature>
<dbReference type="InterPro" id="IPR036291">
    <property type="entry name" value="NAD(P)-bd_dom_sf"/>
</dbReference>
<evidence type="ECO:0000313" key="3">
    <source>
        <dbReference type="Proteomes" id="UP000629287"/>
    </source>
</evidence>
<dbReference type="InterPro" id="IPR013154">
    <property type="entry name" value="ADH-like_N"/>
</dbReference>
<dbReference type="Pfam" id="PF08240">
    <property type="entry name" value="ADH_N"/>
    <property type="match status" value="1"/>
</dbReference>
<name>A0A8I0NYH0_9ACTN</name>
<dbReference type="InterPro" id="IPR020843">
    <property type="entry name" value="ER"/>
</dbReference>
<organism evidence="2 3">
    <name type="scientific">Streptomyces stelliscabiei</name>
    <dbReference type="NCBI Taxonomy" id="146820"/>
    <lineage>
        <taxon>Bacteria</taxon>
        <taxon>Bacillati</taxon>
        <taxon>Actinomycetota</taxon>
        <taxon>Actinomycetes</taxon>
        <taxon>Kitasatosporales</taxon>
        <taxon>Streptomycetaceae</taxon>
        <taxon>Streptomyces</taxon>
    </lineage>
</organism>
<dbReference type="InterPro" id="IPR052733">
    <property type="entry name" value="Chloroplast_QOR"/>
</dbReference>
<comment type="caution">
    <text evidence="2">The sequence shown here is derived from an EMBL/GenBank/DDBJ whole genome shotgun (WGS) entry which is preliminary data.</text>
</comment>